<gene>
    <name evidence="3" type="ORF">EG19_07830</name>
</gene>
<evidence type="ECO:0008006" key="5">
    <source>
        <dbReference type="Google" id="ProtNLM"/>
    </source>
</evidence>
<dbReference type="Proteomes" id="UP000027284">
    <property type="component" value="Unassembled WGS sequence"/>
</dbReference>
<name>A0A062XQK2_9BACT</name>
<dbReference type="OrthoDB" id="966072at2"/>
<keyword evidence="2" id="KW-0732">Signal</keyword>
<evidence type="ECO:0000256" key="1">
    <source>
        <dbReference type="SAM" id="MobiDB-lite"/>
    </source>
</evidence>
<keyword evidence="4" id="KW-1185">Reference proteome</keyword>
<dbReference type="EMBL" id="JMFG01000034">
    <property type="protein sequence ID" value="KDA53088.1"/>
    <property type="molecule type" value="Genomic_DNA"/>
</dbReference>
<feature type="chain" id="PRO_5001620222" description="Peptidase S74 domain-containing protein" evidence="2">
    <location>
        <begin position="24"/>
        <end position="790"/>
    </location>
</feature>
<reference evidence="3 4" key="1">
    <citation type="submission" date="2014-04" db="EMBL/GenBank/DDBJ databases">
        <title>The Genome Sequence of Thermoanaerobaculum aquaticum MP-01, The First Cultivated Group 23 Acidobacterium.</title>
        <authorList>
            <person name="Stamps B.W."/>
            <person name="Losey N.A."/>
            <person name="Lawson P.A."/>
            <person name="Stevenson B.S."/>
        </authorList>
    </citation>
    <scope>NUCLEOTIDE SEQUENCE [LARGE SCALE GENOMIC DNA]</scope>
    <source>
        <strain evidence="3 4">MP-01</strain>
    </source>
</reference>
<feature type="signal peptide" evidence="2">
    <location>
        <begin position="1"/>
        <end position="23"/>
    </location>
</feature>
<evidence type="ECO:0000313" key="4">
    <source>
        <dbReference type="Proteomes" id="UP000027284"/>
    </source>
</evidence>
<protein>
    <recommendedName>
        <fullName evidence="5">Peptidase S74 domain-containing protein</fullName>
    </recommendedName>
</protein>
<dbReference type="AlphaFoldDB" id="A0A062XQK2"/>
<feature type="region of interest" description="Disordered" evidence="1">
    <location>
        <begin position="740"/>
        <end position="790"/>
    </location>
</feature>
<accession>A0A062XQK2</accession>
<dbReference type="RefSeq" id="WP_053335226.1">
    <property type="nucleotide sequence ID" value="NZ_JMFG01000034.1"/>
</dbReference>
<proteinExistence type="predicted"/>
<dbReference type="STRING" id="1312852.EG19_07830"/>
<comment type="caution">
    <text evidence="3">The sequence shown here is derived from an EMBL/GenBank/DDBJ whole genome shotgun (WGS) entry which is preliminary data.</text>
</comment>
<feature type="compositionally biased region" description="Polar residues" evidence="1">
    <location>
        <begin position="767"/>
        <end position="790"/>
    </location>
</feature>
<evidence type="ECO:0000256" key="2">
    <source>
        <dbReference type="SAM" id="SignalP"/>
    </source>
</evidence>
<organism evidence="3 4">
    <name type="scientific">Thermoanaerobaculum aquaticum</name>
    <dbReference type="NCBI Taxonomy" id="1312852"/>
    <lineage>
        <taxon>Bacteria</taxon>
        <taxon>Pseudomonadati</taxon>
        <taxon>Acidobacteriota</taxon>
        <taxon>Thermoanaerobaculia</taxon>
        <taxon>Thermoanaerobaculales</taxon>
        <taxon>Thermoanaerobaculaceae</taxon>
        <taxon>Thermoanaerobaculum</taxon>
    </lineage>
</organism>
<evidence type="ECO:0000313" key="3">
    <source>
        <dbReference type="EMBL" id="KDA53088.1"/>
    </source>
</evidence>
<sequence length="790" mass="81656">MFRGKTFLLGLVVAVTLAQPTLAGFAGTDIYLPSVGSAVGVAPWYTTVWVYNPTSSPANVTFYFLKRQANPSPSSYTDTIPPGDVRRYDDAVQFMFHESNFGALRIVSNQKVLVSSRIYAQSSGEGLRNSKGQYFGGVPASFAIGAGEKTRIVGIRQTSSDRSASDFRFNVGVVETTGNSCTVTLRLVDETGAVVGSPSTWNLGAREQKQDNVWSLFGTSMPNHQVEIEVTGGTGKVIAFGSSIANGSDDPSTVEMHFADSLLAENSTGGSGTITGVTAGQGLTGGGTSGNVTLAVANGGITSGMLADNSVTSAKIADGSVQAADLANGAVTKAKLAASGGGTSGQVLGTDGTNLVWQAAGSGGFTLPYAGSGSASGDLFSITNSGTGTAIYGKSTQNDGVRGEASVVGKSGVYGYNAAAGYGVKGTSISGHGVAGVSGGNTMSGVYGEQTNSGGYAVFGSNTGSGNWGYLGGNEGAKGVGANNKTGVLGSSTSGYGVEGSSSSGRGVFGHSTGAEGVYGQTSAANKAGVYGNNDNANGYGVRGDSASGDGVYGSSSGGNRSGVYGQNSNSFGWGVYGRNTNSGTEGFLGGALYGVYGKASSNASSKAGWFDGSVHVNGALSKSSGSFKIDHPLDPEHKYLYHSFVESPDMMNIYNGNVVTDEEGRAVVELPEWFEALNKDFRYQLTVIGRFAQAIVEEEIKNNRFVIRTNMARVEVSWQVTGIRKDPWAEAHRIPVEEVKPPEEQGTYLNPKEWGQPEEKGLDYRTLTQLRENSEAMTQTASGSQEHRP</sequence>